<feature type="compositionally biased region" description="Low complexity" evidence="1">
    <location>
        <begin position="30"/>
        <end position="52"/>
    </location>
</feature>
<protein>
    <submittedName>
        <fullName evidence="2">Uncharacterized protein</fullName>
    </submittedName>
</protein>
<dbReference type="HOGENOM" id="CLU_2899199_0_0_11"/>
<reference evidence="2 3" key="1">
    <citation type="submission" date="2011-05" db="EMBL/GenBank/DDBJ databases">
        <title>Whole genome sequence of Microlunatus phosphovorus NM-1.</title>
        <authorList>
            <person name="Hosoyama A."/>
            <person name="Sasaki K."/>
            <person name="Harada T."/>
            <person name="Igarashi R."/>
            <person name="Kawakoshi A."/>
            <person name="Sasagawa M."/>
            <person name="Fukada J."/>
            <person name="Nakamura S."/>
            <person name="Katano Y."/>
            <person name="Hanada S."/>
            <person name="Kamagata Y."/>
            <person name="Nakamura N."/>
            <person name="Yamazaki S."/>
            <person name="Fujita N."/>
        </authorList>
    </citation>
    <scope>NUCLEOTIDE SEQUENCE [LARGE SCALE GENOMIC DNA]</scope>
    <source>
        <strain evidence="3">ATCC 700054 / DSM 10555 / JCM 9379 / NBRC 101784 / NCIMB 13414 / VKM Ac-1990 / NM-1</strain>
    </source>
</reference>
<sequence length="62" mass="6243">MSTAAFVFLVASGTVTIDPDNFTTPPSPAPSASATQSTPSDDQTPTDSQTPDNEPTGSATGR</sequence>
<feature type="region of interest" description="Disordered" evidence="1">
    <location>
        <begin position="14"/>
        <end position="62"/>
    </location>
</feature>
<keyword evidence="3" id="KW-1185">Reference proteome</keyword>
<proteinExistence type="predicted"/>
<evidence type="ECO:0000256" key="1">
    <source>
        <dbReference type="SAM" id="MobiDB-lite"/>
    </source>
</evidence>
<dbReference type="AlphaFoldDB" id="F5XIY0"/>
<organism evidence="2 3">
    <name type="scientific">Microlunatus phosphovorus (strain ATCC 700054 / DSM 10555 / JCM 9379 / NBRC 101784 / NCIMB 13414 / VKM Ac-1990 / NM-1)</name>
    <dbReference type="NCBI Taxonomy" id="1032480"/>
    <lineage>
        <taxon>Bacteria</taxon>
        <taxon>Bacillati</taxon>
        <taxon>Actinomycetota</taxon>
        <taxon>Actinomycetes</taxon>
        <taxon>Propionibacteriales</taxon>
        <taxon>Propionibacteriaceae</taxon>
        <taxon>Microlunatus</taxon>
    </lineage>
</organism>
<name>F5XIY0_MICPN</name>
<dbReference type="KEGG" id="mph:MLP_02920"/>
<evidence type="ECO:0000313" key="3">
    <source>
        <dbReference type="Proteomes" id="UP000007947"/>
    </source>
</evidence>
<accession>F5XIY0</accession>
<dbReference type="Proteomes" id="UP000007947">
    <property type="component" value="Chromosome"/>
</dbReference>
<evidence type="ECO:0000313" key="2">
    <source>
        <dbReference type="EMBL" id="BAK33306.1"/>
    </source>
</evidence>
<dbReference type="EMBL" id="AP012204">
    <property type="protein sequence ID" value="BAK33306.1"/>
    <property type="molecule type" value="Genomic_DNA"/>
</dbReference>
<feature type="compositionally biased region" description="Polar residues" evidence="1">
    <location>
        <begin position="53"/>
        <end position="62"/>
    </location>
</feature>
<gene>
    <name evidence="2" type="ordered locus">MLP_02920</name>
</gene>